<dbReference type="SMART" id="SM00028">
    <property type="entry name" value="TPR"/>
    <property type="match status" value="4"/>
</dbReference>
<evidence type="ECO:0000256" key="18">
    <source>
        <dbReference type="ARBA" id="ARBA00023052"/>
    </source>
</evidence>
<evidence type="ECO:0000313" key="34">
    <source>
        <dbReference type="Proteomes" id="UP000630445"/>
    </source>
</evidence>
<dbReference type="Pfam" id="PF02776">
    <property type="entry name" value="TPP_enzyme_N"/>
    <property type="match status" value="1"/>
</dbReference>
<evidence type="ECO:0000256" key="7">
    <source>
        <dbReference type="ARBA" id="ARBA00014710"/>
    </source>
</evidence>
<reference evidence="32" key="1">
    <citation type="submission" date="2020-06" db="EMBL/GenBank/DDBJ databases">
        <title>Draft genome sequences of strains closely related to Aspergillus parafelis and Aspergillus hiratsukae.</title>
        <authorList>
            <person name="Dos Santos R.A.C."/>
            <person name="Rivero-Menendez O."/>
            <person name="Steenwyk J.L."/>
            <person name="Mead M.E."/>
            <person name="Goldman G.H."/>
            <person name="Alastruey-Izquierdo A."/>
            <person name="Rokas A."/>
        </authorList>
    </citation>
    <scope>NUCLEOTIDE SEQUENCE</scope>
    <source>
        <strain evidence="32">CNM-CM5793</strain>
        <strain evidence="33">CNM-CM6106</strain>
    </source>
</reference>
<evidence type="ECO:0000259" key="29">
    <source>
        <dbReference type="Pfam" id="PF00205"/>
    </source>
</evidence>
<feature type="compositionally biased region" description="Polar residues" evidence="28">
    <location>
        <begin position="11"/>
        <end position="21"/>
    </location>
</feature>
<comment type="catalytic activity">
    <reaction evidence="23">
        <text>an (R)-2-hydroxy-long-chain-fatty acyl-CoA = a long-chain fatty aldehyde + formyl-CoA</text>
        <dbReference type="Rhea" id="RHEA:67444"/>
        <dbReference type="ChEBI" id="CHEBI:17176"/>
        <dbReference type="ChEBI" id="CHEBI:57376"/>
        <dbReference type="ChEBI" id="CHEBI:170012"/>
        <dbReference type="EC" id="4.1.2.63"/>
    </reaction>
    <physiologicalReaction direction="left-to-right" evidence="23">
        <dbReference type="Rhea" id="RHEA:67445"/>
    </physiologicalReaction>
</comment>
<evidence type="ECO:0000256" key="28">
    <source>
        <dbReference type="SAM" id="MobiDB-lite"/>
    </source>
</evidence>
<feature type="domain" description="Thiamine pyrophosphate enzyme TPP-binding" evidence="30">
    <location>
        <begin position="1042"/>
        <end position="1218"/>
    </location>
</feature>
<dbReference type="CDD" id="cd07035">
    <property type="entry name" value="TPP_PYR_POX_like"/>
    <property type="match status" value="1"/>
</dbReference>
<dbReference type="InterPro" id="IPR011990">
    <property type="entry name" value="TPR-like_helical_dom_sf"/>
</dbReference>
<evidence type="ECO:0000256" key="14">
    <source>
        <dbReference type="ARBA" id="ARBA00022842"/>
    </source>
</evidence>
<dbReference type="InterPro" id="IPR045025">
    <property type="entry name" value="HACL1-like"/>
</dbReference>
<dbReference type="CDD" id="cd02004">
    <property type="entry name" value="TPP_BZL_OCoD_HPCL"/>
    <property type="match status" value="1"/>
</dbReference>
<comment type="caution">
    <text evidence="32">The sequence shown here is derived from an EMBL/GenBank/DDBJ whole genome shotgun (WGS) entry which is preliminary data.</text>
</comment>
<keyword evidence="8" id="KW-0813">Transport</keyword>
<dbReference type="Pfam" id="PF00515">
    <property type="entry name" value="TPR_1"/>
    <property type="match status" value="1"/>
</dbReference>
<name>A0A8H6P799_9EURO</name>
<evidence type="ECO:0000313" key="32">
    <source>
        <dbReference type="EMBL" id="KAF7118628.1"/>
    </source>
</evidence>
<evidence type="ECO:0000256" key="9">
    <source>
        <dbReference type="ARBA" id="ARBA00022490"/>
    </source>
</evidence>
<dbReference type="Pfam" id="PF00205">
    <property type="entry name" value="TPP_enzyme_M"/>
    <property type="match status" value="1"/>
</dbReference>
<comment type="cofactor">
    <cofactor evidence="2">
        <name>thiamine diphosphate</name>
        <dbReference type="ChEBI" id="CHEBI:58937"/>
    </cofactor>
</comment>
<dbReference type="Pfam" id="PF02775">
    <property type="entry name" value="TPP_enzyme_C"/>
    <property type="match status" value="1"/>
</dbReference>
<keyword evidence="13 27" id="KW-0802">TPR repeat</keyword>
<keyword evidence="19" id="KW-0576">Peroxisome</keyword>
<evidence type="ECO:0000256" key="15">
    <source>
        <dbReference type="ARBA" id="ARBA00022843"/>
    </source>
</evidence>
<dbReference type="GO" id="GO:0001561">
    <property type="term" value="P:fatty acid alpha-oxidation"/>
    <property type="evidence" value="ECO:0007669"/>
    <property type="project" value="TreeGrafter"/>
</dbReference>
<evidence type="ECO:0000256" key="23">
    <source>
        <dbReference type="ARBA" id="ARBA00044454"/>
    </source>
</evidence>
<dbReference type="InterPro" id="IPR029061">
    <property type="entry name" value="THDP-binding"/>
</dbReference>
<dbReference type="EC" id="4.1.2.63" evidence="24"/>
<dbReference type="EMBL" id="JACBAF010002246">
    <property type="protein sequence ID" value="KAF7161423.1"/>
    <property type="molecule type" value="Genomic_DNA"/>
</dbReference>
<dbReference type="Gene3D" id="3.40.50.970">
    <property type="match status" value="2"/>
</dbReference>
<keyword evidence="10" id="KW-1017">Isopeptide bond</keyword>
<evidence type="ECO:0000256" key="6">
    <source>
        <dbReference type="ARBA" id="ARBA00007812"/>
    </source>
</evidence>
<evidence type="ECO:0000256" key="13">
    <source>
        <dbReference type="ARBA" id="ARBA00022803"/>
    </source>
</evidence>
<dbReference type="SUPFAM" id="SSF48452">
    <property type="entry name" value="TPR-like"/>
    <property type="match status" value="1"/>
</dbReference>
<dbReference type="FunFam" id="3.40.50.970:FF:000071">
    <property type="entry name" value="2-hydroxyphytanoyl-CoA lyase, putative"/>
    <property type="match status" value="1"/>
</dbReference>
<keyword evidence="20" id="KW-0456">Lyase</keyword>
<feature type="domain" description="Thiamine pyrophosphate enzyme central" evidence="29">
    <location>
        <begin position="837"/>
        <end position="965"/>
    </location>
</feature>
<feature type="compositionally biased region" description="Basic and acidic residues" evidence="28">
    <location>
        <begin position="22"/>
        <end position="35"/>
    </location>
</feature>
<feature type="region of interest" description="Disordered" evidence="28">
    <location>
        <begin position="1"/>
        <end position="48"/>
    </location>
</feature>
<protein>
    <recommendedName>
        <fullName evidence="26">2-hydroxyacyl-CoA lyase</fullName>
        <ecNumber evidence="24">4.1.2.63</ecNumber>
    </recommendedName>
    <alternativeName>
        <fullName evidence="21">Peroxin-5</fullName>
    </alternativeName>
    <alternativeName>
        <fullName evidence="7">Peroxisomal targeting signal receptor</fullName>
    </alternativeName>
</protein>
<organism evidence="32 34">
    <name type="scientific">Aspergillus hiratsukae</name>
    <dbReference type="NCBI Taxonomy" id="1194566"/>
    <lineage>
        <taxon>Eukaryota</taxon>
        <taxon>Fungi</taxon>
        <taxon>Dikarya</taxon>
        <taxon>Ascomycota</taxon>
        <taxon>Pezizomycotina</taxon>
        <taxon>Eurotiomycetes</taxon>
        <taxon>Eurotiomycetidae</taxon>
        <taxon>Eurotiales</taxon>
        <taxon>Aspergillaceae</taxon>
        <taxon>Aspergillus</taxon>
        <taxon>Aspergillus subgen. Fumigati</taxon>
    </lineage>
</organism>
<comment type="similarity">
    <text evidence="6">Belongs to the TPP enzyme family.</text>
</comment>
<dbReference type="FunFam" id="1.25.40.10:FF:000218">
    <property type="entry name" value="Peroxisomal targeting signal receptor"/>
    <property type="match status" value="1"/>
</dbReference>
<comment type="subcellular location">
    <subcellularLocation>
        <location evidence="4">Cytoplasm</location>
    </subcellularLocation>
    <subcellularLocation>
        <location evidence="3">Peroxisome matrix</location>
    </subcellularLocation>
</comment>
<evidence type="ECO:0000313" key="33">
    <source>
        <dbReference type="EMBL" id="KAF7161423.1"/>
    </source>
</evidence>
<evidence type="ECO:0000256" key="21">
    <source>
        <dbReference type="ARBA" id="ARBA00032505"/>
    </source>
</evidence>
<dbReference type="InterPro" id="IPR012000">
    <property type="entry name" value="Thiamin_PyroP_enz_cen_dom"/>
</dbReference>
<dbReference type="InterPro" id="IPR029035">
    <property type="entry name" value="DHS-like_NAD/FAD-binding_dom"/>
</dbReference>
<comment type="cofactor">
    <cofactor evidence="1">
        <name>Mg(2+)</name>
        <dbReference type="ChEBI" id="CHEBI:18420"/>
    </cofactor>
</comment>
<evidence type="ECO:0000259" key="30">
    <source>
        <dbReference type="Pfam" id="PF02775"/>
    </source>
</evidence>
<evidence type="ECO:0000256" key="8">
    <source>
        <dbReference type="ARBA" id="ARBA00022448"/>
    </source>
</evidence>
<evidence type="ECO:0000256" key="19">
    <source>
        <dbReference type="ARBA" id="ARBA00023140"/>
    </source>
</evidence>
<evidence type="ECO:0000256" key="16">
    <source>
        <dbReference type="ARBA" id="ARBA00022927"/>
    </source>
</evidence>
<feature type="repeat" description="TPR" evidence="27">
    <location>
        <begin position="512"/>
        <end position="545"/>
    </location>
</feature>
<evidence type="ECO:0000256" key="26">
    <source>
        <dbReference type="ARBA" id="ARBA00070390"/>
    </source>
</evidence>
<dbReference type="AlphaFoldDB" id="A0A8H6P799"/>
<evidence type="ECO:0000256" key="22">
    <source>
        <dbReference type="ARBA" id="ARBA00044451"/>
    </source>
</evidence>
<dbReference type="GO" id="GO:0000287">
    <property type="term" value="F:magnesium ion binding"/>
    <property type="evidence" value="ECO:0007669"/>
    <property type="project" value="InterPro"/>
</dbReference>
<dbReference type="Proteomes" id="UP000630445">
    <property type="component" value="Unassembled WGS sequence"/>
</dbReference>
<proteinExistence type="inferred from homology"/>
<keyword evidence="11" id="KW-0479">Metal-binding</keyword>
<keyword evidence="18" id="KW-0786">Thiamine pyrophosphate</keyword>
<keyword evidence="16" id="KW-0653">Protein transport</keyword>
<dbReference type="InterPro" id="IPR012001">
    <property type="entry name" value="Thiamin_PyroP_enz_TPP-bd_dom"/>
</dbReference>
<dbReference type="PROSITE" id="PS50293">
    <property type="entry name" value="TPR_REGION"/>
    <property type="match status" value="1"/>
</dbReference>
<feature type="compositionally biased region" description="Polar residues" evidence="28">
    <location>
        <begin position="1146"/>
        <end position="1155"/>
    </location>
</feature>
<dbReference type="PANTHER" id="PTHR43710:SF2">
    <property type="entry name" value="2-HYDROXYACYL-COA LYASE 1"/>
    <property type="match status" value="1"/>
</dbReference>
<sequence length="1246" mass="135309">MSFLGGAECSTAGNPLTQFTKHVQDDKSLQRDRLVGRGPGGMQESMRSRSMMGGQDQMMDEFAAQQPGQIPGAAPQPFAMEQLRRELDHFQTTPPRTGSPGWAAEFDTGEHARMEAAFAGPTGPLMNNGSAFTPAEFARFQQQSRVGLPQTSSPATSASPMMAGYQRPMGMGYMGMGGMGMMRPSYTPMSMQQQPAEAATQDKGKGRMVELDDENWEAQFAEMETAGNQTLDDEANAAMEAELNELDRSVPTTDGAFETVWREIQTESAAIRKLAEEDASFDINDSMHMGDLGEWDGFDNLHTRFRDPQLGDYMFEEENVFRNVANPFEEGVKIMREGGNLSLAALAFEAAVQKDPQHVQAWTMLGSAQAQNEKELPAIRALEQALKVDPNNLDALMGLAVSYTNEGYDSTAYRTLERWLSVKYPQVIDPKEVSSDADLGFTDRQLLHERVTDLFIKAAQLSPSGEHMDPDVQVGLGVLFYCAEEYDKAVDCFSAALASTESGTVNQKEQLHLLWNRLGATLANSGRSEEAIQAYEQALTINPNFVRARYNLGVSCINIGCYPEAAQHLLGALSMHRVVEQEGRERAREIIGGGEGGIDDEQLERMLHISQNQSTNLYDTLRRVFSQMGRRDLADMSTRMAIVSGAQLMARTLRDLGVTVIFGLVGIPVVEIAEEAINLGIRFIALRNEQACSYAASVYGYMTGRPGVCLVVGGPGVLHALAGIGNASANNFPLLVLAGSAETSGVTKGAFQEMDAISLLTPHTKFAVRPPSLAFVAGAVKNAYRTCWYGRSGATFVDLPADLIQGKSAPGFRLPEPEDILVPPPPKASGDPAMILKAAQMLKAARAPLLIIGKGAAYARAEDKIRKLVEQTQVPFLPTPMGKGVAPDSHPLNVSSARSTALKHADVVLVLGARLNWILHFGEPPKWSPQAKIIQVDICAEEIGRNAGAAELGIIGDIDLVVEQLLVSLSNWRYASSAVPSRYLSLLAESAKKNEAKAQSAAFTRTPKNLPLTYQRAFQIIKTTLNSLSPFEDGNVVYVSEGANTMDISRSVFPLDHPRQRLDAGTYATMGVGMGYIIAAHEAYNAFPASTGNKPKKIVALEGDSAFGFSAMEIETMARYRIPALIFVVNNSGIYHGDSTSESSWKQLQAQTAANDTKADGRDDGKKGLRSTSLLYETRYEQFGPMCGGKGYFVRSEEELETATREGFLSDTVTVVNVIVEPGIGKTIGFAWQGGKLNNHEGQAKL</sequence>
<evidence type="ECO:0000256" key="12">
    <source>
        <dbReference type="ARBA" id="ARBA00022737"/>
    </source>
</evidence>
<comment type="function">
    <text evidence="25">Catalyzes a carbon-carbon cleavage reaction; cleaves a 2-hydroxy-3-methylacyl-CoA into formyl-CoA and a 2-methyl-branched fatty aldehyde.</text>
</comment>
<evidence type="ECO:0000256" key="27">
    <source>
        <dbReference type="PROSITE-ProRule" id="PRU00339"/>
    </source>
</evidence>
<keyword evidence="9" id="KW-0963">Cytoplasm</keyword>
<dbReference type="GO" id="GO:0030976">
    <property type="term" value="F:thiamine pyrophosphate binding"/>
    <property type="evidence" value="ECO:0007669"/>
    <property type="project" value="InterPro"/>
</dbReference>
<dbReference type="InterPro" id="IPR011766">
    <property type="entry name" value="TPP_enzyme_TPP-bd"/>
</dbReference>
<evidence type="ECO:0000256" key="17">
    <source>
        <dbReference type="ARBA" id="ARBA00022966"/>
    </source>
</evidence>
<evidence type="ECO:0000256" key="11">
    <source>
        <dbReference type="ARBA" id="ARBA00022723"/>
    </source>
</evidence>
<dbReference type="GO" id="GO:0106359">
    <property type="term" value="F:2-hydroxyacyl-CoA lyase activity"/>
    <property type="evidence" value="ECO:0007669"/>
    <property type="project" value="UniProtKB-EC"/>
</dbReference>
<keyword evidence="15" id="KW-0832">Ubl conjugation</keyword>
<dbReference type="GO" id="GO:0016558">
    <property type="term" value="P:protein import into peroxisome matrix"/>
    <property type="evidence" value="ECO:0007669"/>
    <property type="project" value="UniProtKB-ARBA"/>
</dbReference>
<feature type="compositionally biased region" description="Basic and acidic residues" evidence="28">
    <location>
        <begin position="1157"/>
        <end position="1166"/>
    </location>
</feature>
<dbReference type="Gene3D" id="3.40.50.1220">
    <property type="entry name" value="TPP-binding domain"/>
    <property type="match status" value="1"/>
</dbReference>
<evidence type="ECO:0000256" key="20">
    <source>
        <dbReference type="ARBA" id="ARBA00023239"/>
    </source>
</evidence>
<evidence type="ECO:0000256" key="10">
    <source>
        <dbReference type="ARBA" id="ARBA00022499"/>
    </source>
</evidence>
<dbReference type="OrthoDB" id="10006023at2759"/>
<keyword evidence="17" id="KW-0882">Thioester bond</keyword>
<evidence type="ECO:0000256" key="2">
    <source>
        <dbReference type="ARBA" id="ARBA00001964"/>
    </source>
</evidence>
<feature type="domain" description="Thiamine pyrophosphate enzyme N-terminal TPP-binding" evidence="31">
    <location>
        <begin position="644"/>
        <end position="758"/>
    </location>
</feature>
<dbReference type="PROSITE" id="PS50005">
    <property type="entry name" value="TPR"/>
    <property type="match status" value="3"/>
</dbReference>
<evidence type="ECO:0000256" key="25">
    <source>
        <dbReference type="ARBA" id="ARBA00059692"/>
    </source>
</evidence>
<keyword evidence="34" id="KW-1185">Reference proteome</keyword>
<dbReference type="Gene3D" id="1.25.40.10">
    <property type="entry name" value="Tetratricopeptide repeat domain"/>
    <property type="match status" value="1"/>
</dbReference>
<dbReference type="FunFam" id="3.40.50.970:FF:000054">
    <property type="entry name" value="Putative 2-hydroxyphytanoyl-CoA lyase"/>
    <property type="match status" value="1"/>
</dbReference>
<comment type="catalytic activity">
    <reaction evidence="22">
        <text>a 2-hydroxy-3-methyl fatty acyl-CoA = a 2-methyl-branched fatty aldehyde + formyl-CoA</text>
        <dbReference type="Rhea" id="RHEA:25375"/>
        <dbReference type="ChEBI" id="CHEBI:49188"/>
        <dbReference type="ChEBI" id="CHEBI:57376"/>
        <dbReference type="ChEBI" id="CHEBI:58783"/>
        <dbReference type="EC" id="4.1.2.63"/>
    </reaction>
    <physiologicalReaction direction="left-to-right" evidence="22">
        <dbReference type="Rhea" id="RHEA:25376"/>
    </physiologicalReaction>
</comment>
<comment type="similarity">
    <text evidence="5">Belongs to the peroxisomal targeting signal receptor family.</text>
</comment>
<dbReference type="EMBL" id="JACBAD010002064">
    <property type="protein sequence ID" value="KAF7118628.1"/>
    <property type="molecule type" value="Genomic_DNA"/>
</dbReference>
<evidence type="ECO:0000256" key="24">
    <source>
        <dbReference type="ARBA" id="ARBA00044518"/>
    </source>
</evidence>
<keyword evidence="14" id="KW-0460">Magnesium</keyword>
<dbReference type="SUPFAM" id="SSF52518">
    <property type="entry name" value="Thiamin diphosphate-binding fold (THDP-binding)"/>
    <property type="match status" value="2"/>
</dbReference>
<evidence type="ECO:0000259" key="31">
    <source>
        <dbReference type="Pfam" id="PF02776"/>
    </source>
</evidence>
<feature type="region of interest" description="Disordered" evidence="28">
    <location>
        <begin position="1146"/>
        <end position="1166"/>
    </location>
</feature>
<dbReference type="SUPFAM" id="SSF52467">
    <property type="entry name" value="DHS-like NAD/FAD-binding domain"/>
    <property type="match status" value="1"/>
</dbReference>
<evidence type="ECO:0000256" key="3">
    <source>
        <dbReference type="ARBA" id="ARBA00004253"/>
    </source>
</evidence>
<accession>A0A8H6P799</accession>
<dbReference type="FunFam" id="3.40.50.1220:FF:000006">
    <property type="entry name" value="2-hydroxyacyl-CoA lyase 1"/>
    <property type="match status" value="1"/>
</dbReference>
<evidence type="ECO:0000256" key="1">
    <source>
        <dbReference type="ARBA" id="ARBA00001946"/>
    </source>
</evidence>
<dbReference type="Pfam" id="PF13432">
    <property type="entry name" value="TPR_16"/>
    <property type="match status" value="1"/>
</dbReference>
<feature type="repeat" description="TPR" evidence="27">
    <location>
        <begin position="359"/>
        <end position="392"/>
    </location>
</feature>
<gene>
    <name evidence="32" type="ORF">CNMCM5793_008166</name>
    <name evidence="33" type="ORF">CNMCM6106_008668</name>
</gene>
<feature type="repeat" description="TPR" evidence="27">
    <location>
        <begin position="470"/>
        <end position="503"/>
    </location>
</feature>
<keyword evidence="12" id="KW-0677">Repeat</keyword>
<evidence type="ECO:0000256" key="4">
    <source>
        <dbReference type="ARBA" id="ARBA00004496"/>
    </source>
</evidence>
<evidence type="ECO:0000256" key="5">
    <source>
        <dbReference type="ARBA" id="ARBA00005348"/>
    </source>
</evidence>
<dbReference type="Proteomes" id="UP000662466">
    <property type="component" value="Unassembled WGS sequence"/>
</dbReference>
<dbReference type="GO" id="GO:0005782">
    <property type="term" value="C:peroxisomal matrix"/>
    <property type="evidence" value="ECO:0007669"/>
    <property type="project" value="UniProtKB-SubCell"/>
</dbReference>
<dbReference type="PANTHER" id="PTHR43710">
    <property type="entry name" value="2-HYDROXYACYL-COA LYASE"/>
    <property type="match status" value="1"/>
</dbReference>
<dbReference type="InterPro" id="IPR019734">
    <property type="entry name" value="TPR_rpt"/>
</dbReference>